<dbReference type="Gene3D" id="3.30.70.920">
    <property type="match status" value="1"/>
</dbReference>
<dbReference type="Proteomes" id="UP000198281">
    <property type="component" value="Unassembled WGS sequence"/>
</dbReference>
<reference evidence="6" key="1">
    <citation type="submission" date="2017-06" db="EMBL/GenBank/DDBJ databases">
        <authorList>
            <person name="Varghese N."/>
            <person name="Submissions S."/>
        </authorList>
    </citation>
    <scope>NUCLEOTIDE SEQUENCE [LARGE SCALE GENOMIC DNA]</scope>
    <source>
        <strain evidence="6">LNB2</strain>
    </source>
</reference>
<dbReference type="SMART" id="SM00344">
    <property type="entry name" value="HTH_ASNC"/>
    <property type="match status" value="1"/>
</dbReference>
<dbReference type="AlphaFoldDB" id="A0A239BNJ6"/>
<dbReference type="GO" id="GO:0006355">
    <property type="term" value="P:regulation of DNA-templated transcription"/>
    <property type="evidence" value="ECO:0007669"/>
    <property type="project" value="UniProtKB-ARBA"/>
</dbReference>
<keyword evidence="6" id="KW-1185">Reference proteome</keyword>
<proteinExistence type="predicted"/>
<evidence type="ECO:0000313" key="6">
    <source>
        <dbReference type="Proteomes" id="UP000198281"/>
    </source>
</evidence>
<dbReference type="InterPro" id="IPR000485">
    <property type="entry name" value="AsnC-type_HTH_dom"/>
</dbReference>
<dbReference type="InterPro" id="IPR019888">
    <property type="entry name" value="Tscrpt_reg_AsnC-like"/>
</dbReference>
<dbReference type="CDD" id="cd00090">
    <property type="entry name" value="HTH_ARSR"/>
    <property type="match status" value="1"/>
</dbReference>
<dbReference type="Pfam" id="PF13404">
    <property type="entry name" value="HTH_AsnC-type"/>
    <property type="match status" value="1"/>
</dbReference>
<organism evidence="5 6">
    <name type="scientific">Edaphosphingomonas laterariae</name>
    <dbReference type="NCBI Taxonomy" id="861865"/>
    <lineage>
        <taxon>Bacteria</taxon>
        <taxon>Pseudomonadati</taxon>
        <taxon>Pseudomonadota</taxon>
        <taxon>Alphaproteobacteria</taxon>
        <taxon>Sphingomonadales</taxon>
        <taxon>Rhizorhabdaceae</taxon>
        <taxon>Edaphosphingomonas</taxon>
    </lineage>
</organism>
<dbReference type="SUPFAM" id="SSF46785">
    <property type="entry name" value="Winged helix' DNA-binding domain"/>
    <property type="match status" value="1"/>
</dbReference>
<evidence type="ECO:0000313" key="5">
    <source>
        <dbReference type="EMBL" id="SNS09697.1"/>
    </source>
</evidence>
<dbReference type="GO" id="GO:0005829">
    <property type="term" value="C:cytosol"/>
    <property type="evidence" value="ECO:0007669"/>
    <property type="project" value="TreeGrafter"/>
</dbReference>
<dbReference type="Gene3D" id="1.10.10.10">
    <property type="entry name" value="Winged helix-like DNA-binding domain superfamily/Winged helix DNA-binding domain"/>
    <property type="match status" value="1"/>
</dbReference>
<accession>A0A239BNJ6</accession>
<dbReference type="InterPro" id="IPR036388">
    <property type="entry name" value="WH-like_DNA-bd_sf"/>
</dbReference>
<dbReference type="PANTHER" id="PTHR30154:SF34">
    <property type="entry name" value="TRANSCRIPTIONAL REGULATOR AZLB"/>
    <property type="match status" value="1"/>
</dbReference>
<dbReference type="OrthoDB" id="9813313at2"/>
<protein>
    <submittedName>
        <fullName evidence="5">DNA-binding transcriptional regulator, Lrp family</fullName>
    </submittedName>
</protein>
<keyword evidence="2 5" id="KW-0238">DNA-binding</keyword>
<dbReference type="InterPro" id="IPR019887">
    <property type="entry name" value="Tscrpt_reg_AsnC/Lrp_C"/>
</dbReference>
<dbReference type="InterPro" id="IPR011008">
    <property type="entry name" value="Dimeric_a/b-barrel"/>
</dbReference>
<keyword evidence="3" id="KW-0804">Transcription</keyword>
<name>A0A239BNJ6_9SPHN</name>
<evidence type="ECO:0000256" key="1">
    <source>
        <dbReference type="ARBA" id="ARBA00023015"/>
    </source>
</evidence>
<dbReference type="InterPro" id="IPR011991">
    <property type="entry name" value="ArsR-like_HTH"/>
</dbReference>
<keyword evidence="1" id="KW-0805">Transcription regulation</keyword>
<dbReference type="SUPFAM" id="SSF54909">
    <property type="entry name" value="Dimeric alpha+beta barrel"/>
    <property type="match status" value="1"/>
</dbReference>
<dbReference type="GO" id="GO:0043200">
    <property type="term" value="P:response to amino acid"/>
    <property type="evidence" value="ECO:0007669"/>
    <property type="project" value="TreeGrafter"/>
</dbReference>
<dbReference type="PROSITE" id="PS50956">
    <property type="entry name" value="HTH_ASNC_2"/>
    <property type="match status" value="1"/>
</dbReference>
<gene>
    <name evidence="5" type="ORF">SAMN06295912_101320</name>
</gene>
<sequence length="170" mass="18562">MKNPDIGGLMQGSVDGKADRVDRGIMKMLAADARTPVSRIAERVGLSQSACTRRIQALEASGRIAGYGVRFGPRRMGFRVTALVDITLSTQVEEDLAQFERAVANIVGVVECSLVSGANDYRLKIICRDLDDYERIHREYLGKLPGVSTINSSFVLRSILTRSEADAMLG</sequence>
<feature type="domain" description="HTH asnC-type" evidence="4">
    <location>
        <begin position="18"/>
        <end position="79"/>
    </location>
</feature>
<dbReference type="GO" id="GO:0043565">
    <property type="term" value="F:sequence-specific DNA binding"/>
    <property type="evidence" value="ECO:0007669"/>
    <property type="project" value="InterPro"/>
</dbReference>
<dbReference type="Pfam" id="PF01037">
    <property type="entry name" value="AsnC_trans_reg"/>
    <property type="match status" value="1"/>
</dbReference>
<dbReference type="PRINTS" id="PR00033">
    <property type="entry name" value="HTHASNC"/>
</dbReference>
<dbReference type="EMBL" id="FZOS01000001">
    <property type="protein sequence ID" value="SNS09697.1"/>
    <property type="molecule type" value="Genomic_DNA"/>
</dbReference>
<dbReference type="InterPro" id="IPR036390">
    <property type="entry name" value="WH_DNA-bd_sf"/>
</dbReference>
<dbReference type="RefSeq" id="WP_089217832.1">
    <property type="nucleotide sequence ID" value="NZ_FZOS01000001.1"/>
</dbReference>
<evidence type="ECO:0000256" key="3">
    <source>
        <dbReference type="ARBA" id="ARBA00023163"/>
    </source>
</evidence>
<evidence type="ECO:0000256" key="2">
    <source>
        <dbReference type="ARBA" id="ARBA00023125"/>
    </source>
</evidence>
<evidence type="ECO:0000259" key="4">
    <source>
        <dbReference type="PROSITE" id="PS50956"/>
    </source>
</evidence>
<dbReference type="PANTHER" id="PTHR30154">
    <property type="entry name" value="LEUCINE-RESPONSIVE REGULATORY PROTEIN"/>
    <property type="match status" value="1"/>
</dbReference>